<evidence type="ECO:0000313" key="4">
    <source>
        <dbReference type="Proteomes" id="UP001211689"/>
    </source>
</evidence>
<reference evidence="3 4" key="1">
    <citation type="submission" date="2022-07" db="EMBL/GenBank/DDBJ databases">
        <title>Genome Analysis of Selected Gammaproteobacteria from Nigerian Food snails.</title>
        <authorList>
            <person name="Okafor A.C."/>
        </authorList>
    </citation>
    <scope>NUCLEOTIDE SEQUENCE [LARGE SCALE GENOMIC DNA]</scope>
    <source>
        <strain evidence="3 4">Awg 2</strain>
    </source>
</reference>
<name>A0ABT4Y3D0_METRE</name>
<protein>
    <submittedName>
        <fullName evidence="3">Uncharacterized protein</fullName>
    </submittedName>
</protein>
<keyword evidence="4" id="KW-1185">Reference proteome</keyword>
<organism evidence="3 4">
    <name type="scientific">Metapseudomonas resinovorans</name>
    <name type="common">Pseudomonas resinovorans</name>
    <dbReference type="NCBI Taxonomy" id="53412"/>
    <lineage>
        <taxon>Bacteria</taxon>
        <taxon>Pseudomonadati</taxon>
        <taxon>Pseudomonadota</taxon>
        <taxon>Gammaproteobacteria</taxon>
        <taxon>Pseudomonadales</taxon>
        <taxon>Pseudomonadaceae</taxon>
        <taxon>Metapseudomonas</taxon>
    </lineage>
</organism>
<keyword evidence="2" id="KW-0732">Signal</keyword>
<feature type="compositionally biased region" description="Polar residues" evidence="1">
    <location>
        <begin position="24"/>
        <end position="54"/>
    </location>
</feature>
<dbReference type="EMBL" id="JANEWF010000007">
    <property type="protein sequence ID" value="MDA8483342.1"/>
    <property type="molecule type" value="Genomic_DNA"/>
</dbReference>
<evidence type="ECO:0000256" key="2">
    <source>
        <dbReference type="SAM" id="SignalP"/>
    </source>
</evidence>
<feature type="chain" id="PRO_5045957752" evidence="2">
    <location>
        <begin position="25"/>
        <end position="63"/>
    </location>
</feature>
<dbReference type="Proteomes" id="UP001211689">
    <property type="component" value="Unassembled WGS sequence"/>
</dbReference>
<gene>
    <name evidence="3" type="ORF">NNO07_09705</name>
</gene>
<feature type="region of interest" description="Disordered" evidence="1">
    <location>
        <begin position="24"/>
        <end position="63"/>
    </location>
</feature>
<dbReference type="RefSeq" id="WP_190833819.1">
    <property type="nucleotide sequence ID" value="NZ_JANEWF010000007.1"/>
</dbReference>
<comment type="caution">
    <text evidence="3">The sequence shown here is derived from an EMBL/GenBank/DDBJ whole genome shotgun (WGS) entry which is preliminary data.</text>
</comment>
<evidence type="ECO:0000256" key="1">
    <source>
        <dbReference type="SAM" id="MobiDB-lite"/>
    </source>
</evidence>
<proteinExistence type="predicted"/>
<sequence>MKTLKSLLTSIAFSLAGVAVHSNAATENHRNSSGVCFQTTPLGTKKVSPQSAEAGSSGDPRDR</sequence>
<accession>A0ABT4Y3D0</accession>
<evidence type="ECO:0000313" key="3">
    <source>
        <dbReference type="EMBL" id="MDA8483342.1"/>
    </source>
</evidence>
<feature type="signal peptide" evidence="2">
    <location>
        <begin position="1"/>
        <end position="24"/>
    </location>
</feature>